<dbReference type="GO" id="GO:0003677">
    <property type="term" value="F:DNA binding"/>
    <property type="evidence" value="ECO:0007669"/>
    <property type="project" value="UniProtKB-KW"/>
</dbReference>
<dbReference type="Pfam" id="PF08281">
    <property type="entry name" value="Sigma70_r4_2"/>
    <property type="match status" value="1"/>
</dbReference>
<evidence type="ECO:0000259" key="7">
    <source>
        <dbReference type="Pfam" id="PF08281"/>
    </source>
</evidence>
<evidence type="ECO:0000256" key="2">
    <source>
        <dbReference type="ARBA" id="ARBA00023015"/>
    </source>
</evidence>
<dbReference type="InterPro" id="IPR007627">
    <property type="entry name" value="RNA_pol_sigma70_r2"/>
</dbReference>
<dbReference type="InterPro" id="IPR039425">
    <property type="entry name" value="RNA_pol_sigma-70-like"/>
</dbReference>
<evidence type="ECO:0000256" key="5">
    <source>
        <dbReference type="ARBA" id="ARBA00023163"/>
    </source>
</evidence>
<dbReference type="Pfam" id="PF04542">
    <property type="entry name" value="Sigma70_r2"/>
    <property type="match status" value="1"/>
</dbReference>
<feature type="domain" description="RNA polymerase sigma-70 region 2" evidence="6">
    <location>
        <begin position="2"/>
        <end position="59"/>
    </location>
</feature>
<dbReference type="InterPro" id="IPR014284">
    <property type="entry name" value="RNA_pol_sigma-70_dom"/>
</dbReference>
<protein>
    <submittedName>
        <fullName evidence="8">RNA polymerase sigma factor</fullName>
    </submittedName>
</protein>
<keyword evidence="5" id="KW-0804">Transcription</keyword>
<dbReference type="NCBIfam" id="TIGR02937">
    <property type="entry name" value="sigma70-ECF"/>
    <property type="match status" value="1"/>
</dbReference>
<dbReference type="EMBL" id="CP077062">
    <property type="protein sequence ID" value="QWZ10677.1"/>
    <property type="molecule type" value="Genomic_DNA"/>
</dbReference>
<evidence type="ECO:0000256" key="3">
    <source>
        <dbReference type="ARBA" id="ARBA00023082"/>
    </source>
</evidence>
<feature type="domain" description="RNA polymerase sigma factor 70 region 4 type 2" evidence="7">
    <location>
        <begin position="90"/>
        <end position="142"/>
    </location>
</feature>
<accession>A0A975T3E3</accession>
<dbReference type="GO" id="GO:0006352">
    <property type="term" value="P:DNA-templated transcription initiation"/>
    <property type="evidence" value="ECO:0007669"/>
    <property type="project" value="InterPro"/>
</dbReference>
<comment type="similarity">
    <text evidence="1">Belongs to the sigma-70 factor family. ECF subfamily.</text>
</comment>
<reference evidence="8" key="1">
    <citation type="submission" date="2021-06" db="EMBL/GenBank/DDBJ databases">
        <title>Complete genome sequence of Nocardioides sp. G188.</title>
        <authorList>
            <person name="Im W.-T."/>
        </authorList>
    </citation>
    <scope>NUCLEOTIDE SEQUENCE</scope>
    <source>
        <strain evidence="8">G188</strain>
    </source>
</reference>
<dbReference type="CDD" id="cd06171">
    <property type="entry name" value="Sigma70_r4"/>
    <property type="match status" value="1"/>
</dbReference>
<evidence type="ECO:0000313" key="9">
    <source>
        <dbReference type="Proteomes" id="UP000683575"/>
    </source>
</evidence>
<organism evidence="8 9">
    <name type="scientific">Nocardioides panacis</name>
    <dbReference type="NCBI Taxonomy" id="2849501"/>
    <lineage>
        <taxon>Bacteria</taxon>
        <taxon>Bacillati</taxon>
        <taxon>Actinomycetota</taxon>
        <taxon>Actinomycetes</taxon>
        <taxon>Propionibacteriales</taxon>
        <taxon>Nocardioidaceae</taxon>
        <taxon>Nocardioides</taxon>
    </lineage>
</organism>
<keyword evidence="3" id="KW-0731">Sigma factor</keyword>
<keyword evidence="9" id="KW-1185">Reference proteome</keyword>
<gene>
    <name evidence="8" type="ORF">KRR39_19315</name>
</gene>
<dbReference type="KEGG" id="nps:KRR39_19315"/>
<evidence type="ECO:0000256" key="1">
    <source>
        <dbReference type="ARBA" id="ARBA00010641"/>
    </source>
</evidence>
<dbReference type="AlphaFoldDB" id="A0A975T3E3"/>
<keyword evidence="4" id="KW-0238">DNA-binding</keyword>
<dbReference type="PANTHER" id="PTHR43133">
    <property type="entry name" value="RNA POLYMERASE ECF-TYPE SIGMA FACTO"/>
    <property type="match status" value="1"/>
</dbReference>
<name>A0A975T3E3_9ACTN</name>
<proteinExistence type="inferred from homology"/>
<evidence type="ECO:0000256" key="4">
    <source>
        <dbReference type="ARBA" id="ARBA00023125"/>
    </source>
</evidence>
<evidence type="ECO:0000259" key="6">
    <source>
        <dbReference type="Pfam" id="PF04542"/>
    </source>
</evidence>
<sequence>MRRYARFILGDDDDASDATQEALVSAWRSLDGFRGESTLRTWLFTLVSRRAADLQRTRKPTPLEDEALERHIESVSDVTLGGAMESQLLGALRAALQELPIRQRSCWLLREVEGLSYDEIATALSITPTSVRGLLHRSREALARRMEAWR</sequence>
<dbReference type="PANTHER" id="PTHR43133:SF8">
    <property type="entry name" value="RNA POLYMERASE SIGMA FACTOR HI_1459-RELATED"/>
    <property type="match status" value="1"/>
</dbReference>
<dbReference type="Proteomes" id="UP000683575">
    <property type="component" value="Chromosome"/>
</dbReference>
<evidence type="ECO:0000313" key="8">
    <source>
        <dbReference type="EMBL" id="QWZ10677.1"/>
    </source>
</evidence>
<dbReference type="InterPro" id="IPR013249">
    <property type="entry name" value="RNA_pol_sigma70_r4_t2"/>
</dbReference>
<dbReference type="GO" id="GO:0016987">
    <property type="term" value="F:sigma factor activity"/>
    <property type="evidence" value="ECO:0007669"/>
    <property type="project" value="UniProtKB-KW"/>
</dbReference>
<keyword evidence="2" id="KW-0805">Transcription regulation</keyword>